<dbReference type="Pfam" id="PF01995">
    <property type="entry name" value="NRD1_2"/>
    <property type="match status" value="1"/>
</dbReference>
<dbReference type="InterPro" id="IPR036984">
    <property type="entry name" value="NrpR_dom_sf"/>
</dbReference>
<dbReference type="InterPro" id="IPR036390">
    <property type="entry name" value="WH_DNA-bd_sf"/>
</dbReference>
<dbReference type="InterPro" id="IPR002846">
    <property type="entry name" value="NRD"/>
</dbReference>
<evidence type="ECO:0000313" key="3">
    <source>
        <dbReference type="EMBL" id="RJP69011.1"/>
    </source>
</evidence>
<accession>A0A419EWL7</accession>
<dbReference type="InterPro" id="IPR036388">
    <property type="entry name" value="WH-like_DNA-bd_sf"/>
</dbReference>
<evidence type="ECO:0000259" key="1">
    <source>
        <dbReference type="Pfam" id="PF01995"/>
    </source>
</evidence>
<organism evidence="3 4">
    <name type="scientific">Candidatus Abyssobacteria bacterium SURF_17</name>
    <dbReference type="NCBI Taxonomy" id="2093361"/>
    <lineage>
        <taxon>Bacteria</taxon>
        <taxon>Pseudomonadati</taxon>
        <taxon>Candidatus Hydrogenedentota</taxon>
        <taxon>Candidatus Abyssobacteria</taxon>
    </lineage>
</organism>
<comment type="caution">
    <text evidence="3">The sequence shown here is derived from an EMBL/GenBank/DDBJ whole genome shotgun (WGS) entry which is preliminary data.</text>
</comment>
<dbReference type="AlphaFoldDB" id="A0A419EWL7"/>
<dbReference type="Pfam" id="PF08461">
    <property type="entry name" value="WHD_RNase_R"/>
    <property type="match status" value="1"/>
</dbReference>
<evidence type="ECO:0000259" key="2">
    <source>
        <dbReference type="Pfam" id="PF08461"/>
    </source>
</evidence>
<dbReference type="EMBL" id="QZKI01000087">
    <property type="protein sequence ID" value="RJP69011.1"/>
    <property type="molecule type" value="Genomic_DNA"/>
</dbReference>
<gene>
    <name evidence="3" type="ORF">C4532_11705</name>
</gene>
<dbReference type="InterPro" id="IPR013668">
    <property type="entry name" value="RNase_R_HTH_12"/>
</dbReference>
<sequence length="335" mass="36505">MSEKTEKQRLAILRILQESDTPLSSSTIADRLLATGHDMSERTVRLYLRSLDEEGLTANMGRRGRIVTHRGSEELSSARIIERVGFLAAKIDQMTYRMTFDLSTQKGSVVVNVSVIENSHVECTVPLIRKVFTAGYAMGRLIALFSPGERIGDATVPHGMIGIGTVCSITINGVLLAHGIPTYSKFGGLLELENYKPTRFVEAIYYEGSTLDPLEVFIRSGMTDCAGAAETGSGRIGASFREAPADCREQVIALAHRLERVGLGGFMTVGWPSQPLLEIPVQQERVGAVIMGGLNPIAILEENGIRTQSRALAALADYETLFPYDELDSHICGMV</sequence>
<dbReference type="PANTHER" id="PTHR41964">
    <property type="entry name" value="GLOBAL NITROGEN REGULATOR NRPR"/>
    <property type="match status" value="1"/>
</dbReference>
<name>A0A419EWL7_9BACT</name>
<dbReference type="Gene3D" id="3.30.70.1360">
    <property type="entry name" value="mj0159-like"/>
    <property type="match status" value="2"/>
</dbReference>
<protein>
    <submittedName>
        <fullName evidence="3">DUF128 domain-containing protein</fullName>
    </submittedName>
</protein>
<reference evidence="3 4" key="1">
    <citation type="journal article" date="2017" name="ISME J.">
        <title>Energy and carbon metabolisms in a deep terrestrial subsurface fluid microbial community.</title>
        <authorList>
            <person name="Momper L."/>
            <person name="Jungbluth S.P."/>
            <person name="Lee M.D."/>
            <person name="Amend J.P."/>
        </authorList>
    </citation>
    <scope>NUCLEOTIDE SEQUENCE [LARGE SCALE GENOMIC DNA]</scope>
    <source>
        <strain evidence="3">SURF_17</strain>
    </source>
</reference>
<dbReference type="SUPFAM" id="SSF46785">
    <property type="entry name" value="Winged helix' DNA-binding domain"/>
    <property type="match status" value="1"/>
</dbReference>
<dbReference type="Gene3D" id="1.10.10.10">
    <property type="entry name" value="Winged helix-like DNA-binding domain superfamily/Winged helix DNA-binding domain"/>
    <property type="match status" value="1"/>
</dbReference>
<feature type="domain" description="NrpR regulatory" evidence="1">
    <location>
        <begin position="84"/>
        <end position="321"/>
    </location>
</feature>
<feature type="domain" description="Ribonuclease R winged-helix" evidence="2">
    <location>
        <begin position="11"/>
        <end position="75"/>
    </location>
</feature>
<dbReference type="PANTHER" id="PTHR41964:SF1">
    <property type="entry name" value="GLOBAL NITROGEN REGULATOR NRPR"/>
    <property type="match status" value="1"/>
</dbReference>
<proteinExistence type="predicted"/>
<evidence type="ECO:0000313" key="4">
    <source>
        <dbReference type="Proteomes" id="UP000285961"/>
    </source>
</evidence>
<dbReference type="InterPro" id="IPR038982">
    <property type="entry name" value="NrpR"/>
</dbReference>
<dbReference type="Proteomes" id="UP000285961">
    <property type="component" value="Unassembled WGS sequence"/>
</dbReference>